<protein>
    <submittedName>
        <fullName evidence="2">Uncharacterized protein</fullName>
    </submittedName>
</protein>
<feature type="region of interest" description="Disordered" evidence="1">
    <location>
        <begin position="1"/>
        <end position="191"/>
    </location>
</feature>
<gene>
    <name evidence="2" type="ORF">MACK_001086</name>
</gene>
<reference evidence="2" key="1">
    <citation type="submission" date="2022-07" db="EMBL/GenBank/DDBJ databases">
        <title>Evaluation of T. orientalis genome assembly methods using nanopore sequencing and analysis of variation between genomes.</title>
        <authorList>
            <person name="Yam J."/>
            <person name="Micallef M.L."/>
            <person name="Liu M."/>
            <person name="Djordjevic S.P."/>
            <person name="Bogema D.R."/>
            <person name="Jenkins C."/>
        </authorList>
    </citation>
    <scope>NUCLEOTIDE SEQUENCE</scope>
    <source>
        <strain evidence="2">Goon Nure</strain>
    </source>
</reference>
<dbReference type="Proteomes" id="UP000244811">
    <property type="component" value="Chromosome 2"/>
</dbReference>
<evidence type="ECO:0000313" key="3">
    <source>
        <dbReference type="Proteomes" id="UP000244811"/>
    </source>
</evidence>
<accession>A0A976MCA9</accession>
<sequence length="367" mass="42908">MTSKSFRSRSRDRKYRKYEYSSVHPRHRSIERKYTPRERLSDYRDRSRDRRYRGHSPSYSRERSYERRRDRRSHDRYSGRRDGREVRRNESHREERYRDSSDRHKHHRYHKNDRSPSRSNRKKRYRSRSVSLGYRDDRRTPSEPAEKISVPAPPGEPASGSASSSTSKHASNMSKGPEPAAPKPTPNTDRTLTVMRDGKIITSAIVPVVNKAPSSVAATSIENPLIYGVKLDPETIAKRGLSLPVTKVNVEGSSNKDAPKQSSSTQDKGEKDSHEDIWNSFPPPKHYKNLTKYYDAVPKFGALAPSMYFPLDGAKLRRYKAYKSFNDKLRRYDDLKFHKKQLMNLVRFDFDYFKLKLEVSLNINSNF</sequence>
<feature type="region of interest" description="Disordered" evidence="1">
    <location>
        <begin position="248"/>
        <end position="280"/>
    </location>
</feature>
<evidence type="ECO:0000256" key="1">
    <source>
        <dbReference type="SAM" id="MobiDB-lite"/>
    </source>
</evidence>
<dbReference type="EMBL" id="CP056071">
    <property type="protein sequence ID" value="UKK01733.2"/>
    <property type="molecule type" value="Genomic_DNA"/>
</dbReference>
<feature type="compositionally biased region" description="Basic and acidic residues" evidence="1">
    <location>
        <begin position="267"/>
        <end position="277"/>
    </location>
</feature>
<proteinExistence type="predicted"/>
<feature type="compositionally biased region" description="Polar residues" evidence="1">
    <location>
        <begin position="251"/>
        <end position="266"/>
    </location>
</feature>
<feature type="compositionally biased region" description="Basic and acidic residues" evidence="1">
    <location>
        <begin position="31"/>
        <end position="48"/>
    </location>
</feature>
<feature type="compositionally biased region" description="Basic residues" evidence="1">
    <location>
        <begin position="1"/>
        <end position="16"/>
    </location>
</feature>
<feature type="compositionally biased region" description="Low complexity" evidence="1">
    <location>
        <begin position="157"/>
        <end position="174"/>
    </location>
</feature>
<evidence type="ECO:0000313" key="2">
    <source>
        <dbReference type="EMBL" id="UKK01733.2"/>
    </source>
</evidence>
<name>A0A976MCA9_THEOR</name>
<feature type="compositionally biased region" description="Basic and acidic residues" evidence="1">
    <location>
        <begin position="134"/>
        <end position="146"/>
    </location>
</feature>
<dbReference type="AlphaFoldDB" id="A0A976MCA9"/>
<feature type="compositionally biased region" description="Basic and acidic residues" evidence="1">
    <location>
        <begin position="60"/>
        <end position="102"/>
    </location>
</feature>
<organism evidence="2 3">
    <name type="scientific">Theileria orientalis</name>
    <dbReference type="NCBI Taxonomy" id="68886"/>
    <lineage>
        <taxon>Eukaryota</taxon>
        <taxon>Sar</taxon>
        <taxon>Alveolata</taxon>
        <taxon>Apicomplexa</taxon>
        <taxon>Aconoidasida</taxon>
        <taxon>Piroplasmida</taxon>
        <taxon>Theileriidae</taxon>
        <taxon>Theileria</taxon>
    </lineage>
</organism>